<proteinExistence type="predicted"/>
<dbReference type="Pfam" id="PF13302">
    <property type="entry name" value="Acetyltransf_3"/>
    <property type="match status" value="1"/>
</dbReference>
<dbReference type="InterPro" id="IPR016181">
    <property type="entry name" value="Acyl_CoA_acyltransferase"/>
</dbReference>
<dbReference type="OrthoDB" id="9788916at2"/>
<gene>
    <name evidence="2" type="ORF">EI291_13475</name>
</gene>
<organism evidence="2 3">
    <name type="scientific">Hymenobacter rigui</name>
    <dbReference type="NCBI Taxonomy" id="334424"/>
    <lineage>
        <taxon>Bacteria</taxon>
        <taxon>Pseudomonadati</taxon>
        <taxon>Bacteroidota</taxon>
        <taxon>Cytophagia</taxon>
        <taxon>Cytophagales</taxon>
        <taxon>Hymenobacteraceae</taxon>
        <taxon>Hymenobacter</taxon>
    </lineage>
</organism>
<sequence length="179" mass="19896">MADSLLTPVLALPVAGARLRPWRFSDADALARHANDERIARNLRDTFPYPYTPQDAEFFLCLVADSQRDLFLAIEVNGEAVGGIGVHFKSDVRRRSAEIGYWLTPACWGRGIVTEAVRTLSAYVLANFDVCRLYAAIFATNPASGRVLEKAGYELEARMRRSIVKDGQMLDSLLYALVV</sequence>
<dbReference type="PANTHER" id="PTHR43328:SF1">
    <property type="entry name" value="N-ACETYLTRANSFERASE DOMAIN-CONTAINING PROTEIN"/>
    <property type="match status" value="1"/>
</dbReference>
<comment type="caution">
    <text evidence="2">The sequence shown here is derived from an EMBL/GenBank/DDBJ whole genome shotgun (WGS) entry which is preliminary data.</text>
</comment>
<dbReference type="SUPFAM" id="SSF55729">
    <property type="entry name" value="Acyl-CoA N-acyltransferases (Nat)"/>
    <property type="match status" value="1"/>
</dbReference>
<dbReference type="PROSITE" id="PS51186">
    <property type="entry name" value="GNAT"/>
    <property type="match status" value="1"/>
</dbReference>
<feature type="domain" description="N-acetyltransferase" evidence="1">
    <location>
        <begin position="17"/>
        <end position="179"/>
    </location>
</feature>
<evidence type="ECO:0000313" key="3">
    <source>
        <dbReference type="Proteomes" id="UP000273500"/>
    </source>
</evidence>
<dbReference type="GO" id="GO:0016747">
    <property type="term" value="F:acyltransferase activity, transferring groups other than amino-acyl groups"/>
    <property type="evidence" value="ECO:0007669"/>
    <property type="project" value="InterPro"/>
</dbReference>
<name>A0A3R9MR91_9BACT</name>
<dbReference type="EMBL" id="RWIT01000006">
    <property type="protein sequence ID" value="RSK48143.1"/>
    <property type="molecule type" value="Genomic_DNA"/>
</dbReference>
<evidence type="ECO:0000313" key="2">
    <source>
        <dbReference type="EMBL" id="RSK48143.1"/>
    </source>
</evidence>
<dbReference type="PANTHER" id="PTHR43328">
    <property type="entry name" value="ACETYLTRANSFERASE-RELATED"/>
    <property type="match status" value="1"/>
</dbReference>
<dbReference type="Gene3D" id="3.40.630.30">
    <property type="match status" value="1"/>
</dbReference>
<keyword evidence="3" id="KW-1185">Reference proteome</keyword>
<protein>
    <submittedName>
        <fullName evidence="2">N-acetyltransferase</fullName>
    </submittedName>
</protein>
<reference evidence="2 3" key="1">
    <citation type="submission" date="2018-12" db="EMBL/GenBank/DDBJ databases">
        <authorList>
            <person name="Feng G."/>
            <person name="Zhu H."/>
        </authorList>
    </citation>
    <scope>NUCLEOTIDE SEQUENCE [LARGE SCALE GENOMIC DNA]</scope>
    <source>
        <strain evidence="2 3">KCTC 12533</strain>
    </source>
</reference>
<dbReference type="InterPro" id="IPR000182">
    <property type="entry name" value="GNAT_dom"/>
</dbReference>
<dbReference type="Proteomes" id="UP000273500">
    <property type="component" value="Unassembled WGS sequence"/>
</dbReference>
<accession>A0A3R9MR91</accession>
<keyword evidence="2" id="KW-0808">Transferase</keyword>
<evidence type="ECO:0000259" key="1">
    <source>
        <dbReference type="PROSITE" id="PS51186"/>
    </source>
</evidence>
<dbReference type="AlphaFoldDB" id="A0A3R9MR91"/>